<evidence type="ECO:0000313" key="8">
    <source>
        <dbReference type="Proteomes" id="UP000078368"/>
    </source>
</evidence>
<dbReference type="InterPro" id="IPR012337">
    <property type="entry name" value="RNaseH-like_sf"/>
</dbReference>
<keyword evidence="3 5" id="KW-0540">Nuclease</keyword>
<dbReference type="PANTHER" id="PTHR33317:SF4">
    <property type="entry name" value="POLYNUCLEOTIDYL TRANSFERASE, RIBONUCLEASE H-LIKE SUPERFAMILY PROTEIN"/>
    <property type="match status" value="1"/>
</dbReference>
<dbReference type="GO" id="GO:0005829">
    <property type="term" value="C:cytosol"/>
    <property type="evidence" value="ECO:0007669"/>
    <property type="project" value="TreeGrafter"/>
</dbReference>
<organism evidence="7 8">
    <name type="scientific">Peptidiphaga gingivicola</name>
    <dbReference type="NCBI Taxonomy" id="2741497"/>
    <lineage>
        <taxon>Bacteria</taxon>
        <taxon>Bacillati</taxon>
        <taxon>Actinomycetota</taxon>
        <taxon>Actinomycetes</taxon>
        <taxon>Actinomycetales</taxon>
        <taxon>Actinomycetaceae</taxon>
        <taxon>Peptidiphaga</taxon>
    </lineage>
</organism>
<keyword evidence="1 5" id="KW-0963">Cytoplasm</keyword>
<evidence type="ECO:0000256" key="2">
    <source>
        <dbReference type="ARBA" id="ARBA00022517"/>
    </source>
</evidence>
<dbReference type="GO" id="GO:0016788">
    <property type="term" value="F:hydrolase activity, acting on ester bonds"/>
    <property type="evidence" value="ECO:0007669"/>
    <property type="project" value="UniProtKB-UniRule"/>
</dbReference>
<comment type="function">
    <text evidence="5">Could be a nuclease involved in processing of the 5'-end of pre-16S rRNA.</text>
</comment>
<dbReference type="PANTHER" id="PTHR33317">
    <property type="entry name" value="POLYNUCLEOTIDYL TRANSFERASE, RIBONUCLEASE H-LIKE SUPERFAMILY PROTEIN"/>
    <property type="match status" value="1"/>
</dbReference>
<name>A0A179B626_9ACTO</name>
<dbReference type="Pfam" id="PF03652">
    <property type="entry name" value="RuvX"/>
    <property type="match status" value="1"/>
</dbReference>
<comment type="similarity">
    <text evidence="5">Belongs to the YqgF HJR family.</text>
</comment>
<dbReference type="Gene3D" id="3.30.420.140">
    <property type="entry name" value="YqgF/RNase H-like domain"/>
    <property type="match status" value="1"/>
</dbReference>
<evidence type="ECO:0000256" key="5">
    <source>
        <dbReference type="HAMAP-Rule" id="MF_00651"/>
    </source>
</evidence>
<gene>
    <name evidence="7" type="ORF">A4H34_07100</name>
</gene>
<dbReference type="EMBL" id="LVZK01000001">
    <property type="protein sequence ID" value="OAP86870.1"/>
    <property type="molecule type" value="Genomic_DNA"/>
</dbReference>
<feature type="domain" description="YqgF/RNase H-like" evidence="6">
    <location>
        <begin position="4"/>
        <end position="103"/>
    </location>
</feature>
<dbReference type="GO" id="GO:0000967">
    <property type="term" value="P:rRNA 5'-end processing"/>
    <property type="evidence" value="ECO:0007669"/>
    <property type="project" value="UniProtKB-UniRule"/>
</dbReference>
<dbReference type="AlphaFoldDB" id="A0A179B626"/>
<dbReference type="CDD" id="cd16964">
    <property type="entry name" value="YqgF"/>
    <property type="match status" value="1"/>
</dbReference>
<dbReference type="EC" id="3.1.-.-" evidence="5"/>
<sequence>MRRGRRVGFDVGQVRIGVAQCDPEGILATPVETLWRGESDIDDAAQIVRDCEAMEVIVGLPLNMDGTEGASARDARAWAAKLAESVAPAPVRLVDERLSTVTAHGQLIAAGRNSRKHRSIVDQAAAVVILNTALEMEQRTGNAPGECVSIAQEAQQ</sequence>
<dbReference type="GO" id="GO:0004518">
    <property type="term" value="F:nuclease activity"/>
    <property type="evidence" value="ECO:0007669"/>
    <property type="project" value="UniProtKB-KW"/>
</dbReference>
<evidence type="ECO:0000256" key="1">
    <source>
        <dbReference type="ARBA" id="ARBA00022490"/>
    </source>
</evidence>
<dbReference type="InterPro" id="IPR037027">
    <property type="entry name" value="YqgF/RNaseH-like_dom_sf"/>
</dbReference>
<keyword evidence="4 5" id="KW-0378">Hydrolase</keyword>
<dbReference type="SMART" id="SM00732">
    <property type="entry name" value="YqgFc"/>
    <property type="match status" value="1"/>
</dbReference>
<dbReference type="InterPro" id="IPR005227">
    <property type="entry name" value="YqgF"/>
</dbReference>
<dbReference type="OrthoDB" id="9790539at2"/>
<dbReference type="HAMAP" id="MF_00651">
    <property type="entry name" value="Nuclease_YqgF"/>
    <property type="match status" value="1"/>
</dbReference>
<keyword evidence="8" id="KW-1185">Reference proteome</keyword>
<evidence type="ECO:0000256" key="4">
    <source>
        <dbReference type="ARBA" id="ARBA00022801"/>
    </source>
</evidence>
<dbReference type="SUPFAM" id="SSF53098">
    <property type="entry name" value="Ribonuclease H-like"/>
    <property type="match status" value="1"/>
</dbReference>
<reference evidence="7 8" key="1">
    <citation type="submission" date="2016-04" db="EMBL/GenBank/DDBJ databases">
        <title>Peptidophaga gingivicola gen. nov., sp. nov., isolated from human subgingival plaque.</title>
        <authorList>
            <person name="Beall C.J."/>
            <person name="Mokrzan E.M."/>
            <person name="Griffen A.L."/>
            <person name="Leys E.J."/>
        </authorList>
    </citation>
    <scope>NUCLEOTIDE SEQUENCE [LARGE SCALE GENOMIC DNA]</scope>
    <source>
        <strain evidence="7 8">BA112</strain>
    </source>
</reference>
<comment type="subcellular location">
    <subcellularLocation>
        <location evidence="5">Cytoplasm</location>
    </subcellularLocation>
</comment>
<proteinExistence type="inferred from homology"/>
<evidence type="ECO:0000256" key="3">
    <source>
        <dbReference type="ARBA" id="ARBA00022722"/>
    </source>
</evidence>
<dbReference type="Proteomes" id="UP000078368">
    <property type="component" value="Unassembled WGS sequence"/>
</dbReference>
<keyword evidence="2 5" id="KW-0690">Ribosome biogenesis</keyword>
<evidence type="ECO:0000313" key="7">
    <source>
        <dbReference type="EMBL" id="OAP86870.1"/>
    </source>
</evidence>
<dbReference type="InterPro" id="IPR006641">
    <property type="entry name" value="YqgF/RNaseH-like_dom"/>
</dbReference>
<comment type="caution">
    <text evidence="7">The sequence shown here is derived from an EMBL/GenBank/DDBJ whole genome shotgun (WGS) entry which is preliminary data.</text>
</comment>
<dbReference type="STRING" id="1823756.A4H34_07100"/>
<dbReference type="RefSeq" id="WP_064231512.1">
    <property type="nucleotide sequence ID" value="NZ_LVZK01000001.1"/>
</dbReference>
<accession>A0A179B626</accession>
<protein>
    <recommendedName>
        <fullName evidence="5">Putative pre-16S rRNA nuclease</fullName>
        <ecNumber evidence="5">3.1.-.-</ecNumber>
    </recommendedName>
</protein>
<dbReference type="NCBIfam" id="TIGR00250">
    <property type="entry name" value="RNAse_H_YqgF"/>
    <property type="match status" value="1"/>
</dbReference>
<evidence type="ECO:0000259" key="6">
    <source>
        <dbReference type="SMART" id="SM00732"/>
    </source>
</evidence>